<feature type="chain" id="PRO_5039604040" description="Polymer-forming cytoskeletal protein" evidence="1">
    <location>
        <begin position="20"/>
        <end position="186"/>
    </location>
</feature>
<feature type="signal peptide" evidence="1">
    <location>
        <begin position="1"/>
        <end position="19"/>
    </location>
</feature>
<dbReference type="EMBL" id="RRCN01000001">
    <property type="protein sequence ID" value="RRJ64387.1"/>
    <property type="molecule type" value="Genomic_DNA"/>
</dbReference>
<evidence type="ECO:0000256" key="1">
    <source>
        <dbReference type="SAM" id="SignalP"/>
    </source>
</evidence>
<name>A0A3P3U219_9BACL</name>
<evidence type="ECO:0000313" key="2">
    <source>
        <dbReference type="EMBL" id="RRJ64387.1"/>
    </source>
</evidence>
<dbReference type="Proteomes" id="UP000267017">
    <property type="component" value="Unassembled WGS sequence"/>
</dbReference>
<dbReference type="OrthoDB" id="2111555at2"/>
<gene>
    <name evidence="2" type="ORF">EHV15_16760</name>
</gene>
<keyword evidence="3" id="KW-1185">Reference proteome</keyword>
<dbReference type="RefSeq" id="WP_128632198.1">
    <property type="nucleotide sequence ID" value="NZ_RRCN01000001.1"/>
</dbReference>
<reference evidence="2 3" key="1">
    <citation type="submission" date="2018-11" db="EMBL/GenBank/DDBJ databases">
        <title>Genome sequencing of Paenibacillus sp. KCOM 3021 (= ChDC PVNT-B20).</title>
        <authorList>
            <person name="Kook J.-K."/>
            <person name="Park S.-N."/>
            <person name="Lim Y.K."/>
        </authorList>
    </citation>
    <scope>NUCLEOTIDE SEQUENCE [LARGE SCALE GENOMIC DNA]</scope>
    <source>
        <strain evidence="2 3">KCOM 3021</strain>
    </source>
</reference>
<dbReference type="AlphaFoldDB" id="A0A3P3U219"/>
<evidence type="ECO:0000313" key="3">
    <source>
        <dbReference type="Proteomes" id="UP000267017"/>
    </source>
</evidence>
<sequence>MKKIAGLAFTFALSAALLAGCGGGSGNSAAGDAAGGNAAANQTADAMTSASVVNTNDAFLKAIGADGTWIIATLNDLTFDQDLVLEGDFTNKDAKARKIALYTQDADHNITASFKLTAPKLTVKSENARIQGGTFVGDVYVEAPGFKLVDATIEGNLYFASEELQSTFDASDNGKVTGVTEVKAAE</sequence>
<proteinExistence type="predicted"/>
<protein>
    <recommendedName>
        <fullName evidence="4">Polymer-forming cytoskeletal protein</fullName>
    </recommendedName>
</protein>
<dbReference type="PROSITE" id="PS51257">
    <property type="entry name" value="PROKAR_LIPOPROTEIN"/>
    <property type="match status" value="1"/>
</dbReference>
<evidence type="ECO:0008006" key="4">
    <source>
        <dbReference type="Google" id="ProtNLM"/>
    </source>
</evidence>
<accession>A0A3P3U219</accession>
<keyword evidence="1" id="KW-0732">Signal</keyword>
<comment type="caution">
    <text evidence="2">The sequence shown here is derived from an EMBL/GenBank/DDBJ whole genome shotgun (WGS) entry which is preliminary data.</text>
</comment>
<organism evidence="2 3">
    <name type="scientific">Paenibacillus oralis</name>
    <dbReference type="NCBI Taxonomy" id="2490856"/>
    <lineage>
        <taxon>Bacteria</taxon>
        <taxon>Bacillati</taxon>
        <taxon>Bacillota</taxon>
        <taxon>Bacilli</taxon>
        <taxon>Bacillales</taxon>
        <taxon>Paenibacillaceae</taxon>
        <taxon>Paenibacillus</taxon>
    </lineage>
</organism>